<dbReference type="InterPro" id="IPR027417">
    <property type="entry name" value="P-loop_NTPase"/>
</dbReference>
<evidence type="ECO:0000313" key="7">
    <source>
        <dbReference type="Proteomes" id="UP001633002"/>
    </source>
</evidence>
<dbReference type="InterPro" id="IPR000432">
    <property type="entry name" value="DNA_mismatch_repair_MutS_C"/>
</dbReference>
<evidence type="ECO:0000256" key="1">
    <source>
        <dbReference type="ARBA" id="ARBA00006271"/>
    </source>
</evidence>
<dbReference type="PANTHER" id="PTHR11361:SF148">
    <property type="entry name" value="DNA MISMATCH REPAIR PROTEIN MSH6"/>
    <property type="match status" value="1"/>
</dbReference>
<dbReference type="Gene3D" id="3.40.50.300">
    <property type="entry name" value="P-loop containing nucleotide triphosphate hydrolases"/>
    <property type="match status" value="1"/>
</dbReference>
<sequence>MTRIRVSPVHLFEIDFLLKLIYLPFGGLHTIALVDAAAGRFYVGSLSDDVSYINLKTFLTQVRLSLSQIDTVWKCCTSKEVRRTKHETIPKLSISFCMSKEALRVLRRSSAPGTFMVECNEASSVLNHATSDSLVILDELGRGTSTYDGYAIAYAVFHKLVSTLDSRLIFEKNQTHEQLLGAWQTLQKGQDTVKG</sequence>
<keyword evidence="7" id="KW-1185">Reference proteome</keyword>
<keyword evidence="3" id="KW-0067">ATP-binding</keyword>
<dbReference type="SMART" id="SM00534">
    <property type="entry name" value="MUTSac"/>
    <property type="match status" value="1"/>
</dbReference>
<keyword evidence="2" id="KW-0547">Nucleotide-binding</keyword>
<evidence type="ECO:0000256" key="3">
    <source>
        <dbReference type="ARBA" id="ARBA00022840"/>
    </source>
</evidence>
<accession>A0ABD3GF48</accession>
<dbReference type="AlphaFoldDB" id="A0ABD3GF48"/>
<dbReference type="GO" id="GO:0005524">
    <property type="term" value="F:ATP binding"/>
    <property type="evidence" value="ECO:0007669"/>
    <property type="project" value="UniProtKB-KW"/>
</dbReference>
<dbReference type="Pfam" id="PF00488">
    <property type="entry name" value="MutS_V"/>
    <property type="match status" value="1"/>
</dbReference>
<dbReference type="Proteomes" id="UP001633002">
    <property type="component" value="Unassembled WGS sequence"/>
</dbReference>
<organism evidence="6 7">
    <name type="scientific">Riccia sorocarpa</name>
    <dbReference type="NCBI Taxonomy" id="122646"/>
    <lineage>
        <taxon>Eukaryota</taxon>
        <taxon>Viridiplantae</taxon>
        <taxon>Streptophyta</taxon>
        <taxon>Embryophyta</taxon>
        <taxon>Marchantiophyta</taxon>
        <taxon>Marchantiopsida</taxon>
        <taxon>Marchantiidae</taxon>
        <taxon>Marchantiales</taxon>
        <taxon>Ricciaceae</taxon>
        <taxon>Riccia</taxon>
    </lineage>
</organism>
<dbReference type="InterPro" id="IPR045076">
    <property type="entry name" value="MutS"/>
</dbReference>
<evidence type="ECO:0000313" key="6">
    <source>
        <dbReference type="EMBL" id="KAL3677286.1"/>
    </source>
</evidence>
<gene>
    <name evidence="6" type="ORF">R1sor_027234</name>
</gene>
<dbReference type="PROSITE" id="PS00486">
    <property type="entry name" value="DNA_MISMATCH_REPAIR_2"/>
    <property type="match status" value="1"/>
</dbReference>
<dbReference type="GO" id="GO:0003677">
    <property type="term" value="F:DNA binding"/>
    <property type="evidence" value="ECO:0007669"/>
    <property type="project" value="UniProtKB-KW"/>
</dbReference>
<keyword evidence="4" id="KW-0238">DNA-binding</keyword>
<evidence type="ECO:0000259" key="5">
    <source>
        <dbReference type="PROSITE" id="PS00486"/>
    </source>
</evidence>
<evidence type="ECO:0000256" key="2">
    <source>
        <dbReference type="ARBA" id="ARBA00022741"/>
    </source>
</evidence>
<dbReference type="SUPFAM" id="SSF52540">
    <property type="entry name" value="P-loop containing nucleoside triphosphate hydrolases"/>
    <property type="match status" value="1"/>
</dbReference>
<proteinExistence type="inferred from homology"/>
<name>A0ABD3GF48_9MARC</name>
<feature type="domain" description="DNA mismatch repair proteins mutS family" evidence="5">
    <location>
        <begin position="133"/>
        <end position="149"/>
    </location>
</feature>
<dbReference type="EMBL" id="JBJQOH010000008">
    <property type="protein sequence ID" value="KAL3677286.1"/>
    <property type="molecule type" value="Genomic_DNA"/>
</dbReference>
<dbReference type="PANTHER" id="PTHR11361">
    <property type="entry name" value="DNA MISMATCH REPAIR PROTEIN MUTS FAMILY MEMBER"/>
    <property type="match status" value="1"/>
</dbReference>
<comment type="caution">
    <text evidence="6">The sequence shown here is derived from an EMBL/GenBank/DDBJ whole genome shotgun (WGS) entry which is preliminary data.</text>
</comment>
<evidence type="ECO:0000256" key="4">
    <source>
        <dbReference type="ARBA" id="ARBA00023125"/>
    </source>
</evidence>
<comment type="similarity">
    <text evidence="1">Belongs to the DNA mismatch repair MutS family.</text>
</comment>
<reference evidence="6 7" key="1">
    <citation type="submission" date="2024-09" db="EMBL/GenBank/DDBJ databases">
        <title>Chromosome-scale assembly of Riccia sorocarpa.</title>
        <authorList>
            <person name="Paukszto L."/>
        </authorList>
    </citation>
    <scope>NUCLEOTIDE SEQUENCE [LARGE SCALE GENOMIC DNA]</scope>
    <source>
        <strain evidence="6">LP-2024</strain>
        <tissue evidence="6">Aerial parts of the thallus</tissue>
    </source>
</reference>
<protein>
    <recommendedName>
        <fullName evidence="5">DNA mismatch repair proteins mutS family domain-containing protein</fullName>
    </recommendedName>
</protein>